<evidence type="ECO:0000256" key="13">
    <source>
        <dbReference type="ARBA" id="ARBA00023027"/>
    </source>
</evidence>
<evidence type="ECO:0000313" key="21">
    <source>
        <dbReference type="Proteomes" id="UP001597326"/>
    </source>
</evidence>
<evidence type="ECO:0000256" key="7">
    <source>
        <dbReference type="ARBA" id="ARBA00017684"/>
    </source>
</evidence>
<dbReference type="Pfam" id="PF01761">
    <property type="entry name" value="DHQ_synthase"/>
    <property type="match status" value="1"/>
</dbReference>
<feature type="binding site" evidence="17">
    <location>
        <position position="249"/>
    </location>
    <ligand>
        <name>Zn(2+)</name>
        <dbReference type="ChEBI" id="CHEBI:29105"/>
    </ligand>
</feature>
<keyword evidence="8 17" id="KW-0963">Cytoplasm</keyword>
<dbReference type="Pfam" id="PF24621">
    <property type="entry name" value="DHQS_C"/>
    <property type="match status" value="1"/>
</dbReference>
<keyword evidence="15 17" id="KW-0456">Lyase</keyword>
<comment type="pathway">
    <text evidence="4 17">Metabolic intermediate biosynthesis; chorismate biosynthesis; chorismate from D-erythrose 4-phosphate and phosphoenolpyruvate: step 2/7.</text>
</comment>
<dbReference type="Gene3D" id="3.40.50.1970">
    <property type="match status" value="1"/>
</dbReference>
<dbReference type="InterPro" id="IPR030960">
    <property type="entry name" value="DHQS/DOIS_N"/>
</dbReference>
<evidence type="ECO:0000256" key="11">
    <source>
        <dbReference type="ARBA" id="ARBA00022741"/>
    </source>
</evidence>
<dbReference type="CDD" id="cd08195">
    <property type="entry name" value="DHQS"/>
    <property type="match status" value="1"/>
</dbReference>
<feature type="binding site" evidence="17">
    <location>
        <position position="265"/>
    </location>
    <ligand>
        <name>Zn(2+)</name>
        <dbReference type="ChEBI" id="CHEBI:29105"/>
    </ligand>
</feature>
<dbReference type="EMBL" id="JBHUFZ010000033">
    <property type="protein sequence ID" value="MFD1891471.1"/>
    <property type="molecule type" value="Genomic_DNA"/>
</dbReference>
<evidence type="ECO:0000256" key="5">
    <source>
        <dbReference type="ARBA" id="ARBA00005412"/>
    </source>
</evidence>
<keyword evidence="12 17" id="KW-0862">Zinc</keyword>
<comment type="catalytic activity">
    <reaction evidence="1 17">
        <text>7-phospho-2-dehydro-3-deoxy-D-arabino-heptonate = 3-dehydroquinate + phosphate</text>
        <dbReference type="Rhea" id="RHEA:21968"/>
        <dbReference type="ChEBI" id="CHEBI:32364"/>
        <dbReference type="ChEBI" id="CHEBI:43474"/>
        <dbReference type="ChEBI" id="CHEBI:58394"/>
        <dbReference type="EC" id="4.2.3.4"/>
    </reaction>
</comment>
<feature type="binding site" evidence="17">
    <location>
        <position position="147"/>
    </location>
    <ligand>
        <name>NAD(+)</name>
        <dbReference type="ChEBI" id="CHEBI:57540"/>
    </ligand>
</feature>
<comment type="cofactor">
    <cofactor evidence="2 17">
        <name>NAD(+)</name>
        <dbReference type="ChEBI" id="CHEBI:57540"/>
    </cofactor>
</comment>
<organism evidence="20 21">
    <name type="scientific">Luteococcus peritonei</name>
    <dbReference type="NCBI Taxonomy" id="88874"/>
    <lineage>
        <taxon>Bacteria</taxon>
        <taxon>Bacillati</taxon>
        <taxon>Actinomycetota</taxon>
        <taxon>Actinomycetes</taxon>
        <taxon>Propionibacteriales</taxon>
        <taxon>Propionibacteriaceae</taxon>
        <taxon>Luteococcus</taxon>
    </lineage>
</organism>
<dbReference type="InterPro" id="IPR016037">
    <property type="entry name" value="DHQ_synth_AroB"/>
</dbReference>
<evidence type="ECO:0000259" key="19">
    <source>
        <dbReference type="Pfam" id="PF24621"/>
    </source>
</evidence>
<comment type="caution">
    <text evidence="17">Lacks conserved residue(s) required for the propagation of feature annotation.</text>
</comment>
<evidence type="ECO:0000256" key="3">
    <source>
        <dbReference type="ARBA" id="ARBA00004496"/>
    </source>
</evidence>
<comment type="caution">
    <text evidence="20">The sequence shown here is derived from an EMBL/GenBank/DDBJ whole genome shotgun (WGS) entry which is preliminary data.</text>
</comment>
<dbReference type="Proteomes" id="UP001597326">
    <property type="component" value="Unassembled WGS sequence"/>
</dbReference>
<evidence type="ECO:0000256" key="8">
    <source>
        <dbReference type="ARBA" id="ARBA00022490"/>
    </source>
</evidence>
<dbReference type="InterPro" id="IPR030963">
    <property type="entry name" value="DHQ_synth_fam"/>
</dbReference>
<keyword evidence="16 17" id="KW-0170">Cobalt</keyword>
<feature type="binding site" evidence="17">
    <location>
        <position position="138"/>
    </location>
    <ligand>
        <name>NAD(+)</name>
        <dbReference type="ChEBI" id="CHEBI:57540"/>
    </ligand>
</feature>
<dbReference type="EC" id="4.2.3.4" evidence="6 17"/>
<comment type="subcellular location">
    <subcellularLocation>
        <location evidence="3 17">Cytoplasm</location>
    </subcellularLocation>
</comment>
<sequence>MAEVEVRAERPYRVQIGAGALSGLPELLQGARRVAILHAGVMADRAHTVAHELAADGLQTTCIEVPDGEGAKTGEVLLHCWDRLAEAGLTRSDVVVGLGGGATTDLAGFVAASWLRGVGFVSIPTTVLAMVDAAVGGKTGINITAGKNLVGAFHEPLGVLCDLDLLVGLPEREVSSGLAEVVKCGFIADERILELVEQDPAEARDVTSVRFATLVRRAVQVKAQTVSTDLREATSSADRVGREALNYGHTLGHAIEAAQHFTWRHGEAISIGMVFAAEVSHRLAGLAADDVARHRRLLSQVGLPTAYNAADWNQLRATMSLDKKARGDQLRMVGLRRMGEVTIVDSPPEQVLLECWQALDPGA</sequence>
<feature type="binding site" evidence="17">
    <location>
        <position position="180"/>
    </location>
    <ligand>
        <name>Zn(2+)</name>
        <dbReference type="ChEBI" id="CHEBI:29105"/>
    </ligand>
</feature>
<accession>A0ABW4RYU3</accession>
<evidence type="ECO:0000256" key="14">
    <source>
        <dbReference type="ARBA" id="ARBA00023141"/>
    </source>
</evidence>
<keyword evidence="13 17" id="KW-0520">NAD</keyword>
<keyword evidence="10 17" id="KW-0479">Metal-binding</keyword>
<feature type="binding site" evidence="17">
    <location>
        <begin position="125"/>
        <end position="126"/>
    </location>
    <ligand>
        <name>NAD(+)</name>
        <dbReference type="ChEBI" id="CHEBI:57540"/>
    </ligand>
</feature>
<dbReference type="InterPro" id="IPR056179">
    <property type="entry name" value="DHQS_C"/>
</dbReference>
<evidence type="ECO:0000256" key="10">
    <source>
        <dbReference type="ARBA" id="ARBA00022723"/>
    </source>
</evidence>
<dbReference type="PANTHER" id="PTHR43622:SF7">
    <property type="entry name" value="3-DEHYDROQUINATE SYNTHASE, CHLOROPLASTIC"/>
    <property type="match status" value="1"/>
</dbReference>
<comment type="function">
    <text evidence="17">Catalyzes the conversion of 3-deoxy-D-arabino-heptulosonate 7-phosphate (DAHP) to dehydroquinate (DHQ).</text>
</comment>
<evidence type="ECO:0000256" key="12">
    <source>
        <dbReference type="ARBA" id="ARBA00022833"/>
    </source>
</evidence>
<evidence type="ECO:0000313" key="20">
    <source>
        <dbReference type="EMBL" id="MFD1891471.1"/>
    </source>
</evidence>
<keyword evidence="11 17" id="KW-0547">Nucleotide-binding</keyword>
<comment type="cofactor">
    <cofactor evidence="17">
        <name>Co(2+)</name>
        <dbReference type="ChEBI" id="CHEBI:48828"/>
    </cofactor>
    <cofactor evidence="17">
        <name>Zn(2+)</name>
        <dbReference type="ChEBI" id="CHEBI:29105"/>
    </cofactor>
    <text evidence="17">Binds 1 divalent metal cation per subunit. Can use either Co(2+) or Zn(2+).</text>
</comment>
<dbReference type="HAMAP" id="MF_00110">
    <property type="entry name" value="DHQ_synthase"/>
    <property type="match status" value="1"/>
</dbReference>
<evidence type="ECO:0000256" key="1">
    <source>
        <dbReference type="ARBA" id="ARBA00001393"/>
    </source>
</evidence>
<protein>
    <recommendedName>
        <fullName evidence="7 17">3-dehydroquinate synthase</fullName>
        <shortName evidence="17">DHQS</shortName>
        <ecNumber evidence="6 17">4.2.3.4</ecNumber>
    </recommendedName>
</protein>
<feature type="binding site" evidence="17">
    <location>
        <begin position="67"/>
        <end position="72"/>
    </location>
    <ligand>
        <name>NAD(+)</name>
        <dbReference type="ChEBI" id="CHEBI:57540"/>
    </ligand>
</feature>
<keyword evidence="21" id="KW-1185">Reference proteome</keyword>
<dbReference type="Gene3D" id="1.20.1090.10">
    <property type="entry name" value="Dehydroquinate synthase-like - alpha domain"/>
    <property type="match status" value="1"/>
</dbReference>
<dbReference type="GO" id="GO:0003856">
    <property type="term" value="F:3-dehydroquinate synthase activity"/>
    <property type="evidence" value="ECO:0007669"/>
    <property type="project" value="UniProtKB-EC"/>
</dbReference>
<evidence type="ECO:0000256" key="6">
    <source>
        <dbReference type="ARBA" id="ARBA00013031"/>
    </source>
</evidence>
<evidence type="ECO:0000256" key="15">
    <source>
        <dbReference type="ARBA" id="ARBA00023239"/>
    </source>
</evidence>
<dbReference type="RefSeq" id="WP_343875888.1">
    <property type="nucleotide sequence ID" value="NZ_BAAAIX010000034.1"/>
</dbReference>
<dbReference type="PANTHER" id="PTHR43622">
    <property type="entry name" value="3-DEHYDROQUINATE SYNTHASE"/>
    <property type="match status" value="1"/>
</dbReference>
<proteinExistence type="inferred from homology"/>
<evidence type="ECO:0000256" key="9">
    <source>
        <dbReference type="ARBA" id="ARBA00022605"/>
    </source>
</evidence>
<name>A0ABW4RYU3_9ACTN</name>
<evidence type="ECO:0000256" key="17">
    <source>
        <dbReference type="HAMAP-Rule" id="MF_00110"/>
    </source>
</evidence>
<evidence type="ECO:0000256" key="16">
    <source>
        <dbReference type="ARBA" id="ARBA00023285"/>
    </source>
</evidence>
<evidence type="ECO:0000256" key="4">
    <source>
        <dbReference type="ARBA" id="ARBA00004661"/>
    </source>
</evidence>
<dbReference type="PIRSF" id="PIRSF001455">
    <property type="entry name" value="DHQ_synth"/>
    <property type="match status" value="1"/>
</dbReference>
<dbReference type="SUPFAM" id="SSF56796">
    <property type="entry name" value="Dehydroquinate synthase-like"/>
    <property type="match status" value="1"/>
</dbReference>
<feature type="binding site" evidence="17">
    <location>
        <begin position="101"/>
        <end position="105"/>
    </location>
    <ligand>
        <name>NAD(+)</name>
        <dbReference type="ChEBI" id="CHEBI:57540"/>
    </ligand>
</feature>
<feature type="domain" description="3-dehydroquinate synthase N-terminal" evidence="18">
    <location>
        <begin position="63"/>
        <end position="175"/>
    </location>
</feature>
<comment type="similarity">
    <text evidence="5 17">Belongs to the sugar phosphate cyclases superfamily. Dehydroquinate synthase family.</text>
</comment>
<gene>
    <name evidence="17 20" type="primary">aroB</name>
    <name evidence="20" type="ORF">ACFSCS_14955</name>
</gene>
<evidence type="ECO:0000259" key="18">
    <source>
        <dbReference type="Pfam" id="PF01761"/>
    </source>
</evidence>
<dbReference type="InterPro" id="IPR050071">
    <property type="entry name" value="Dehydroquinate_synthase"/>
</dbReference>
<keyword evidence="14 17" id="KW-0057">Aromatic amino acid biosynthesis</keyword>
<evidence type="ECO:0000256" key="2">
    <source>
        <dbReference type="ARBA" id="ARBA00001911"/>
    </source>
</evidence>
<reference evidence="21" key="1">
    <citation type="journal article" date="2019" name="Int. J. Syst. Evol. Microbiol.">
        <title>The Global Catalogue of Microorganisms (GCM) 10K type strain sequencing project: providing services to taxonomists for standard genome sequencing and annotation.</title>
        <authorList>
            <consortium name="The Broad Institute Genomics Platform"/>
            <consortium name="The Broad Institute Genome Sequencing Center for Infectious Disease"/>
            <person name="Wu L."/>
            <person name="Ma J."/>
        </authorList>
    </citation>
    <scope>NUCLEOTIDE SEQUENCE [LARGE SCALE GENOMIC DNA]</scope>
    <source>
        <strain evidence="21">CAIM 431</strain>
    </source>
</reference>
<feature type="domain" description="3-dehydroquinate synthase C-terminal" evidence="19">
    <location>
        <begin position="177"/>
        <end position="325"/>
    </location>
</feature>
<keyword evidence="9 17" id="KW-0028">Amino-acid biosynthesis</keyword>
<dbReference type="NCBIfam" id="TIGR01357">
    <property type="entry name" value="aroB"/>
    <property type="match status" value="1"/>
</dbReference>